<feature type="compositionally biased region" description="Polar residues" evidence="1">
    <location>
        <begin position="118"/>
        <end position="128"/>
    </location>
</feature>
<accession>A0A8T1X1D0</accession>
<feature type="region of interest" description="Disordered" evidence="1">
    <location>
        <begin position="37"/>
        <end position="63"/>
    </location>
</feature>
<dbReference type="EMBL" id="JAGDFL010000099">
    <property type="protein sequence ID" value="KAG7397823.1"/>
    <property type="molecule type" value="Genomic_DNA"/>
</dbReference>
<evidence type="ECO:0000313" key="3">
    <source>
        <dbReference type="Proteomes" id="UP000693981"/>
    </source>
</evidence>
<dbReference type="OrthoDB" id="161228at2759"/>
<sequence>MPSLSTTKASATLWTVRLVATLWKIAVERARKMRRQAHGTAEHTSHIMHSNTEVAPHPTSVGDSYEPFESDEASIMQEAARAVVASGVVSLADLEKITGFRFASNGESSPTKDDDTNSEAPTDTSDSCSVADGDECDVDVQTASPRTSMIYALEHSNSVQQSRRTPSTKCSKWVCVGYGRYEKLQC</sequence>
<feature type="region of interest" description="Disordered" evidence="1">
    <location>
        <begin position="103"/>
        <end position="134"/>
    </location>
</feature>
<organism evidence="2 3">
    <name type="scientific">Phytophthora boehmeriae</name>
    <dbReference type="NCBI Taxonomy" id="109152"/>
    <lineage>
        <taxon>Eukaryota</taxon>
        <taxon>Sar</taxon>
        <taxon>Stramenopiles</taxon>
        <taxon>Oomycota</taxon>
        <taxon>Peronosporomycetes</taxon>
        <taxon>Peronosporales</taxon>
        <taxon>Peronosporaceae</taxon>
        <taxon>Phytophthora</taxon>
    </lineage>
</organism>
<dbReference type="Proteomes" id="UP000693981">
    <property type="component" value="Unassembled WGS sequence"/>
</dbReference>
<name>A0A8T1X1D0_9STRA</name>
<gene>
    <name evidence="2" type="ORF">PHYBOEH_012085</name>
</gene>
<comment type="caution">
    <text evidence="2">The sequence shown here is derived from an EMBL/GenBank/DDBJ whole genome shotgun (WGS) entry which is preliminary data.</text>
</comment>
<evidence type="ECO:0000256" key="1">
    <source>
        <dbReference type="SAM" id="MobiDB-lite"/>
    </source>
</evidence>
<dbReference type="AlphaFoldDB" id="A0A8T1X1D0"/>
<proteinExistence type="predicted"/>
<reference evidence="2" key="1">
    <citation type="submission" date="2021-02" db="EMBL/GenBank/DDBJ databases">
        <authorList>
            <person name="Palmer J.M."/>
        </authorList>
    </citation>
    <scope>NUCLEOTIDE SEQUENCE</scope>
    <source>
        <strain evidence="2">SCRP23</strain>
    </source>
</reference>
<evidence type="ECO:0000313" key="2">
    <source>
        <dbReference type="EMBL" id="KAG7397823.1"/>
    </source>
</evidence>
<protein>
    <submittedName>
        <fullName evidence="2">Uncharacterized protein</fullName>
    </submittedName>
</protein>
<keyword evidence="3" id="KW-1185">Reference proteome</keyword>